<organism evidence="1 2">
    <name type="scientific">Phytophthora nicotianae (strain INRA-310)</name>
    <name type="common">Phytophthora parasitica</name>
    <dbReference type="NCBI Taxonomy" id="761204"/>
    <lineage>
        <taxon>Eukaryota</taxon>
        <taxon>Sar</taxon>
        <taxon>Stramenopiles</taxon>
        <taxon>Oomycota</taxon>
        <taxon>Peronosporomycetes</taxon>
        <taxon>Peronosporales</taxon>
        <taxon>Peronosporaceae</taxon>
        <taxon>Phytophthora</taxon>
    </lineage>
</organism>
<dbReference type="OMA" id="CGTIRHT"/>
<reference evidence="2" key="1">
    <citation type="submission" date="2011-12" db="EMBL/GenBank/DDBJ databases">
        <authorList>
            <consortium name="The Broad Institute Genome Sequencing Platform"/>
            <person name="Russ C."/>
            <person name="Tyler B."/>
            <person name="Panabieres F."/>
            <person name="Shan W."/>
            <person name="Tripathy S."/>
            <person name="Grunwald N."/>
            <person name="Machado M."/>
            <person name="Young S.K."/>
            <person name="Zeng Q."/>
            <person name="Gargeya S."/>
            <person name="Fitzgerald M."/>
            <person name="Haas B."/>
            <person name="Abouelleil A."/>
            <person name="Alvarado L."/>
            <person name="Arachchi H.M."/>
            <person name="Berlin A."/>
            <person name="Chapman S.B."/>
            <person name="Gearin G."/>
            <person name="Goldberg J."/>
            <person name="Griggs A."/>
            <person name="Gujja S."/>
            <person name="Hansen M."/>
            <person name="Heiman D."/>
            <person name="Howarth C."/>
            <person name="Larimer J."/>
            <person name="Lui A."/>
            <person name="MacDonald P.J.P."/>
            <person name="McCowen C."/>
            <person name="Montmayeur A."/>
            <person name="Murphy C."/>
            <person name="Neiman D."/>
            <person name="Pearson M."/>
            <person name="Priest M."/>
            <person name="Roberts A."/>
            <person name="Saif S."/>
            <person name="Shea T."/>
            <person name="Sisk P."/>
            <person name="Stolte C."/>
            <person name="Sykes S."/>
            <person name="Wortman J."/>
            <person name="Nusbaum C."/>
            <person name="Birren B."/>
        </authorList>
    </citation>
    <scope>NUCLEOTIDE SEQUENCE [LARGE SCALE GENOMIC DNA]</scope>
    <source>
        <strain evidence="2">INRA-310</strain>
    </source>
</reference>
<evidence type="ECO:0000313" key="2">
    <source>
        <dbReference type="Proteomes" id="UP000018817"/>
    </source>
</evidence>
<gene>
    <name evidence="1" type="ORF">PPTG_23176</name>
</gene>
<sequence>MSALLGCNEMMGAIHGLTYALDNIILEVCGTIRHTERNKTKSHEQRKEDISGLVWRGGTALNELHKTR</sequence>
<protein>
    <submittedName>
        <fullName evidence="1">Uncharacterized protein</fullName>
    </submittedName>
</protein>
<name>W2Q2K8_PHYN3</name>
<reference evidence="1 2" key="2">
    <citation type="submission" date="2013-11" db="EMBL/GenBank/DDBJ databases">
        <title>The Genome Sequence of Phytophthora parasitica INRA-310.</title>
        <authorList>
            <consortium name="The Broad Institute Genomics Platform"/>
            <person name="Russ C."/>
            <person name="Tyler B."/>
            <person name="Panabieres F."/>
            <person name="Shan W."/>
            <person name="Tripathy S."/>
            <person name="Grunwald N."/>
            <person name="Machado M."/>
            <person name="Johnson C.S."/>
            <person name="Arredondo F."/>
            <person name="Hong C."/>
            <person name="Coffey M."/>
            <person name="Young S.K."/>
            <person name="Zeng Q."/>
            <person name="Gargeya S."/>
            <person name="Fitzgerald M."/>
            <person name="Abouelleil A."/>
            <person name="Alvarado L."/>
            <person name="Chapman S.B."/>
            <person name="Gainer-Dewar J."/>
            <person name="Goldberg J."/>
            <person name="Griggs A."/>
            <person name="Gujja S."/>
            <person name="Hansen M."/>
            <person name="Howarth C."/>
            <person name="Imamovic A."/>
            <person name="Ireland A."/>
            <person name="Larimer J."/>
            <person name="McCowan C."/>
            <person name="Murphy C."/>
            <person name="Pearson M."/>
            <person name="Poon T.W."/>
            <person name="Priest M."/>
            <person name="Roberts A."/>
            <person name="Saif S."/>
            <person name="Shea T."/>
            <person name="Sykes S."/>
            <person name="Wortman J."/>
            <person name="Nusbaum C."/>
            <person name="Birren B."/>
        </authorList>
    </citation>
    <scope>NUCLEOTIDE SEQUENCE [LARGE SCALE GENOMIC DNA]</scope>
    <source>
        <strain evidence="1 2">INRA-310</strain>
    </source>
</reference>
<accession>W2Q2K8</accession>
<dbReference type="GeneID" id="20191775"/>
<dbReference type="RefSeq" id="XP_008907170.1">
    <property type="nucleotide sequence ID" value="XM_008908922.1"/>
</dbReference>
<dbReference type="AlphaFoldDB" id="W2Q2K8"/>
<evidence type="ECO:0000313" key="1">
    <source>
        <dbReference type="EMBL" id="ETN07413.1"/>
    </source>
</evidence>
<dbReference type="VEuPathDB" id="FungiDB:PPTG_23176"/>
<proteinExistence type="predicted"/>
<dbReference type="Proteomes" id="UP000018817">
    <property type="component" value="Unassembled WGS sequence"/>
</dbReference>
<dbReference type="EMBL" id="KI669592">
    <property type="protein sequence ID" value="ETN07413.1"/>
    <property type="molecule type" value="Genomic_DNA"/>
</dbReference>